<evidence type="ECO:0000256" key="1">
    <source>
        <dbReference type="SAM" id="MobiDB-lite"/>
    </source>
</evidence>
<accession>A0AAQ3NPM5</accession>
<name>A0AAQ3NPM5_VIGMU</name>
<organism evidence="2 3">
    <name type="scientific">Vigna mungo</name>
    <name type="common">Black gram</name>
    <name type="synonym">Phaseolus mungo</name>
    <dbReference type="NCBI Taxonomy" id="3915"/>
    <lineage>
        <taxon>Eukaryota</taxon>
        <taxon>Viridiplantae</taxon>
        <taxon>Streptophyta</taxon>
        <taxon>Embryophyta</taxon>
        <taxon>Tracheophyta</taxon>
        <taxon>Spermatophyta</taxon>
        <taxon>Magnoliopsida</taxon>
        <taxon>eudicotyledons</taxon>
        <taxon>Gunneridae</taxon>
        <taxon>Pentapetalae</taxon>
        <taxon>rosids</taxon>
        <taxon>fabids</taxon>
        <taxon>Fabales</taxon>
        <taxon>Fabaceae</taxon>
        <taxon>Papilionoideae</taxon>
        <taxon>50 kb inversion clade</taxon>
        <taxon>NPAAA clade</taxon>
        <taxon>indigoferoid/millettioid clade</taxon>
        <taxon>Phaseoleae</taxon>
        <taxon>Vigna</taxon>
    </lineage>
</organism>
<dbReference type="EMBL" id="CP144697">
    <property type="protein sequence ID" value="WVZ14145.1"/>
    <property type="molecule type" value="Genomic_DNA"/>
</dbReference>
<proteinExistence type="predicted"/>
<evidence type="ECO:0000313" key="2">
    <source>
        <dbReference type="EMBL" id="WVZ14145.1"/>
    </source>
</evidence>
<evidence type="ECO:0000313" key="3">
    <source>
        <dbReference type="Proteomes" id="UP001374535"/>
    </source>
</evidence>
<feature type="compositionally biased region" description="Basic and acidic residues" evidence="1">
    <location>
        <begin position="1"/>
        <end position="41"/>
    </location>
</feature>
<dbReference type="Proteomes" id="UP001374535">
    <property type="component" value="Chromosome 4"/>
</dbReference>
<dbReference type="InterPro" id="IPR036457">
    <property type="entry name" value="PPM-type-like_dom_sf"/>
</dbReference>
<gene>
    <name evidence="2" type="ORF">V8G54_011711</name>
</gene>
<keyword evidence="3" id="KW-1185">Reference proteome</keyword>
<dbReference type="Gene3D" id="3.60.40.10">
    <property type="entry name" value="PPM-type phosphatase domain"/>
    <property type="match status" value="1"/>
</dbReference>
<sequence>MSESSETQKRESADSRGEKDSVASKKPKIEACAKGSDDNGVKEPSFLIEADAAEDKGSRLTMEDAWVVLLDAIAHIGDAKAVLARSTDGSQNPDGVQALKAIVLTREHKPIFPLERTRIQKA</sequence>
<dbReference type="AlphaFoldDB" id="A0AAQ3NPM5"/>
<protein>
    <submittedName>
        <fullName evidence="2">Uncharacterized protein</fullName>
    </submittedName>
</protein>
<reference evidence="2 3" key="1">
    <citation type="journal article" date="2023" name="Life. Sci Alliance">
        <title>Evolutionary insights into 3D genome organization and epigenetic landscape of Vigna mungo.</title>
        <authorList>
            <person name="Junaid A."/>
            <person name="Singh B."/>
            <person name="Bhatia S."/>
        </authorList>
    </citation>
    <scope>NUCLEOTIDE SEQUENCE [LARGE SCALE GENOMIC DNA]</scope>
    <source>
        <strain evidence="2">Urdbean</strain>
    </source>
</reference>
<dbReference type="SUPFAM" id="SSF81606">
    <property type="entry name" value="PP2C-like"/>
    <property type="match status" value="1"/>
</dbReference>
<feature type="region of interest" description="Disordered" evidence="1">
    <location>
        <begin position="1"/>
        <end position="42"/>
    </location>
</feature>